<feature type="region of interest" description="Disordered" evidence="1">
    <location>
        <begin position="1"/>
        <end position="27"/>
    </location>
</feature>
<reference evidence="2 3" key="1">
    <citation type="submission" date="2020-04" db="EMBL/GenBank/DDBJ databases">
        <title>Description of novel Gluconacetobacter.</title>
        <authorList>
            <person name="Sombolestani A."/>
        </authorList>
    </citation>
    <scope>NUCLEOTIDE SEQUENCE [LARGE SCALE GENOMIC DNA]</scope>
    <source>
        <strain evidence="2 3">LMG 19747</strain>
    </source>
</reference>
<evidence type="ECO:0000256" key="1">
    <source>
        <dbReference type="SAM" id="MobiDB-lite"/>
    </source>
</evidence>
<proteinExistence type="predicted"/>
<dbReference type="RefSeq" id="WP_182997155.1">
    <property type="nucleotide sequence ID" value="NZ_JABEQJ010000009.1"/>
</dbReference>
<gene>
    <name evidence="2" type="ORF">HLH48_08980</name>
</gene>
<evidence type="ECO:0000313" key="2">
    <source>
        <dbReference type="EMBL" id="MBB2160307.1"/>
    </source>
</evidence>
<name>A0A7W4ICJ3_9PROT</name>
<organism evidence="2 3">
    <name type="scientific">Gluconacetobacter sacchari</name>
    <dbReference type="NCBI Taxonomy" id="92759"/>
    <lineage>
        <taxon>Bacteria</taxon>
        <taxon>Pseudomonadati</taxon>
        <taxon>Pseudomonadota</taxon>
        <taxon>Alphaproteobacteria</taxon>
        <taxon>Acetobacterales</taxon>
        <taxon>Acetobacteraceae</taxon>
        <taxon>Gluconacetobacter</taxon>
    </lineage>
</organism>
<dbReference type="EMBL" id="JABEQJ010000009">
    <property type="protein sequence ID" value="MBB2160307.1"/>
    <property type="molecule type" value="Genomic_DNA"/>
</dbReference>
<sequence>MPSPPRPPDFLANEARPDGKGPQPAADVAIVGFDGEDKVRSESQRMHAEIQIDLSGTAKQAQYRRRRLEQEDHRVSECVAQPVGYAATQFALIKSGPFADGRRIGGAVNGFIKRLERKFAPIQAYDVDMQAEFLKKRTQQIRKPLDVGALVEGEILPASQHVA</sequence>
<dbReference type="Proteomes" id="UP000589085">
    <property type="component" value="Unassembled WGS sequence"/>
</dbReference>
<protein>
    <submittedName>
        <fullName evidence="2">Uncharacterized protein</fullName>
    </submittedName>
</protein>
<evidence type="ECO:0000313" key="3">
    <source>
        <dbReference type="Proteomes" id="UP000589085"/>
    </source>
</evidence>
<accession>A0A7W4ICJ3</accession>
<comment type="caution">
    <text evidence="2">The sequence shown here is derived from an EMBL/GenBank/DDBJ whole genome shotgun (WGS) entry which is preliminary data.</text>
</comment>
<dbReference type="AlphaFoldDB" id="A0A7W4ICJ3"/>